<protein>
    <submittedName>
        <fullName evidence="6">TetR family transcriptional regulator</fullName>
    </submittedName>
</protein>
<evidence type="ECO:0000259" key="5">
    <source>
        <dbReference type="PROSITE" id="PS50977"/>
    </source>
</evidence>
<organism evidence="6 7">
    <name type="scientific">Pseudonocardia kongjuensis</name>
    <dbReference type="NCBI Taxonomy" id="102227"/>
    <lineage>
        <taxon>Bacteria</taxon>
        <taxon>Bacillati</taxon>
        <taxon>Actinomycetota</taxon>
        <taxon>Actinomycetes</taxon>
        <taxon>Pseudonocardiales</taxon>
        <taxon>Pseudonocardiaceae</taxon>
        <taxon>Pseudonocardia</taxon>
    </lineage>
</organism>
<dbReference type="InterPro" id="IPR009057">
    <property type="entry name" value="Homeodomain-like_sf"/>
</dbReference>
<feature type="domain" description="HTH tetR-type" evidence="5">
    <location>
        <begin position="18"/>
        <end position="78"/>
    </location>
</feature>
<evidence type="ECO:0000313" key="6">
    <source>
        <dbReference type="EMBL" id="GAA1395675.1"/>
    </source>
</evidence>
<keyword evidence="2 4" id="KW-0238">DNA-binding</keyword>
<comment type="caution">
    <text evidence="6">The sequence shown here is derived from an EMBL/GenBank/DDBJ whole genome shotgun (WGS) entry which is preliminary data.</text>
</comment>
<dbReference type="InterPro" id="IPR001647">
    <property type="entry name" value="HTH_TetR"/>
</dbReference>
<proteinExistence type="predicted"/>
<keyword evidence="1" id="KW-0805">Transcription regulation</keyword>
<gene>
    <name evidence="6" type="ORF">GCM10009613_45760</name>
</gene>
<dbReference type="PROSITE" id="PS50977">
    <property type="entry name" value="HTH_TETR_2"/>
    <property type="match status" value="1"/>
</dbReference>
<dbReference type="PRINTS" id="PR00455">
    <property type="entry name" value="HTHTETR"/>
</dbReference>
<reference evidence="6 7" key="1">
    <citation type="journal article" date="2019" name="Int. J. Syst. Evol. Microbiol.">
        <title>The Global Catalogue of Microorganisms (GCM) 10K type strain sequencing project: providing services to taxonomists for standard genome sequencing and annotation.</title>
        <authorList>
            <consortium name="The Broad Institute Genomics Platform"/>
            <consortium name="The Broad Institute Genome Sequencing Center for Infectious Disease"/>
            <person name="Wu L."/>
            <person name="Ma J."/>
        </authorList>
    </citation>
    <scope>NUCLEOTIDE SEQUENCE [LARGE SCALE GENOMIC DNA]</scope>
    <source>
        <strain evidence="6 7">JCM 11896</strain>
    </source>
</reference>
<evidence type="ECO:0000256" key="3">
    <source>
        <dbReference type="ARBA" id="ARBA00023163"/>
    </source>
</evidence>
<dbReference type="InterPro" id="IPR036271">
    <property type="entry name" value="Tet_transcr_reg_TetR-rel_C_sf"/>
</dbReference>
<evidence type="ECO:0000256" key="1">
    <source>
        <dbReference type="ARBA" id="ARBA00023015"/>
    </source>
</evidence>
<dbReference type="PANTHER" id="PTHR30055">
    <property type="entry name" value="HTH-TYPE TRANSCRIPTIONAL REGULATOR RUTR"/>
    <property type="match status" value="1"/>
</dbReference>
<dbReference type="Gene3D" id="1.10.357.10">
    <property type="entry name" value="Tetracycline Repressor, domain 2"/>
    <property type="match status" value="1"/>
</dbReference>
<name>A0ABN1Y206_9PSEU</name>
<sequence length="215" mass="23878">MRSENSPTGQKRRSVIEDVRRAQIIDSAVATIAELGYANASLARIAEHAGISKGVIAYHFAGRDNLVDQLVEHLYREITEFVVPHIQRETTAVGRLRARIIAVGGYVGAHRAEMVALAEILNNLRDAQGRLRYGDEFNEPLYRGMEEMFRAGQESGELRRFDTRVMAVTVQAAIDSMVAYADSYPDHDVDAHATELADLFEHAVGATPHQHRGEP</sequence>
<feature type="DNA-binding region" description="H-T-H motif" evidence="4">
    <location>
        <begin position="41"/>
        <end position="60"/>
    </location>
</feature>
<dbReference type="SUPFAM" id="SSF46689">
    <property type="entry name" value="Homeodomain-like"/>
    <property type="match status" value="1"/>
</dbReference>
<dbReference type="EMBL" id="BAAAJK010000030">
    <property type="protein sequence ID" value="GAA1395675.1"/>
    <property type="molecule type" value="Genomic_DNA"/>
</dbReference>
<dbReference type="RefSeq" id="WP_344025869.1">
    <property type="nucleotide sequence ID" value="NZ_BAAAJK010000030.1"/>
</dbReference>
<dbReference type="Gene3D" id="1.10.10.60">
    <property type="entry name" value="Homeodomain-like"/>
    <property type="match status" value="1"/>
</dbReference>
<keyword evidence="7" id="KW-1185">Reference proteome</keyword>
<keyword evidence="3" id="KW-0804">Transcription</keyword>
<dbReference type="InterPro" id="IPR050109">
    <property type="entry name" value="HTH-type_TetR-like_transc_reg"/>
</dbReference>
<evidence type="ECO:0000256" key="4">
    <source>
        <dbReference type="PROSITE-ProRule" id="PRU00335"/>
    </source>
</evidence>
<dbReference type="Proteomes" id="UP001501414">
    <property type="component" value="Unassembled WGS sequence"/>
</dbReference>
<dbReference type="PANTHER" id="PTHR30055:SF234">
    <property type="entry name" value="HTH-TYPE TRANSCRIPTIONAL REGULATOR BETI"/>
    <property type="match status" value="1"/>
</dbReference>
<dbReference type="Pfam" id="PF00440">
    <property type="entry name" value="TetR_N"/>
    <property type="match status" value="1"/>
</dbReference>
<evidence type="ECO:0000313" key="7">
    <source>
        <dbReference type="Proteomes" id="UP001501414"/>
    </source>
</evidence>
<evidence type="ECO:0000256" key="2">
    <source>
        <dbReference type="ARBA" id="ARBA00023125"/>
    </source>
</evidence>
<dbReference type="SUPFAM" id="SSF48498">
    <property type="entry name" value="Tetracyclin repressor-like, C-terminal domain"/>
    <property type="match status" value="1"/>
</dbReference>
<accession>A0ABN1Y206</accession>